<evidence type="ECO:0000313" key="1">
    <source>
        <dbReference type="EMBL" id="OAY86049.1"/>
    </source>
</evidence>
<gene>
    <name evidence="1" type="ORF">ACMD2_23680</name>
</gene>
<name>A0A199W9R4_ANACO</name>
<accession>A0A199W9R4</accession>
<proteinExistence type="predicted"/>
<organism evidence="1 2">
    <name type="scientific">Ananas comosus</name>
    <name type="common">Pineapple</name>
    <name type="synonym">Ananas ananas</name>
    <dbReference type="NCBI Taxonomy" id="4615"/>
    <lineage>
        <taxon>Eukaryota</taxon>
        <taxon>Viridiplantae</taxon>
        <taxon>Streptophyta</taxon>
        <taxon>Embryophyta</taxon>
        <taxon>Tracheophyta</taxon>
        <taxon>Spermatophyta</taxon>
        <taxon>Magnoliopsida</taxon>
        <taxon>Liliopsida</taxon>
        <taxon>Poales</taxon>
        <taxon>Bromeliaceae</taxon>
        <taxon>Bromelioideae</taxon>
        <taxon>Ananas</taxon>
    </lineage>
</organism>
<evidence type="ECO:0000313" key="2">
    <source>
        <dbReference type="Proteomes" id="UP000092600"/>
    </source>
</evidence>
<protein>
    <submittedName>
        <fullName evidence="1">Uncharacterized protein</fullName>
    </submittedName>
</protein>
<dbReference type="EMBL" id="LSRQ01000012">
    <property type="protein sequence ID" value="OAY86049.1"/>
    <property type="molecule type" value="Genomic_DNA"/>
</dbReference>
<reference evidence="1 2" key="1">
    <citation type="journal article" date="2016" name="DNA Res.">
        <title>The draft genome of MD-2 pineapple using hybrid error correction of long reads.</title>
        <authorList>
            <person name="Redwan R.M."/>
            <person name="Saidin A."/>
            <person name="Kumar S.V."/>
        </authorList>
    </citation>
    <scope>NUCLEOTIDE SEQUENCE [LARGE SCALE GENOMIC DNA]</scope>
    <source>
        <strain evidence="2">cv. MD2</strain>
        <tissue evidence="1">Leaf</tissue>
    </source>
</reference>
<comment type="caution">
    <text evidence="1">The sequence shown here is derived from an EMBL/GenBank/DDBJ whole genome shotgun (WGS) entry which is preliminary data.</text>
</comment>
<sequence>MRKEIGGVPD</sequence>
<dbReference type="Proteomes" id="UP000092600">
    <property type="component" value="Unassembled WGS sequence"/>
</dbReference>